<keyword evidence="4" id="KW-0472">Membrane</keyword>
<sequence length="548" mass="59420">MTPKLPQSLLIGGAGLSIGILLLDVVHHATGDGLFYALIAGSVGALGWWLQKPAPPAESLERLPIDTSVVQKALSEAEQVITQLRTEATEPETKDGEAVLPEVSDLHAQIAQIMAGMQREQIRLAVVGGKGSGKTSLIQKLQTGWNTPRMVLITETPSFAGTSEVGLAAEAQALERANTADLVLFLVTGDITDSELALLKQLAKRKRALLLFNKQDQVLPDERQILLNSLRSRVSEFLAPADVVAIAAVPNPIKVRQLQRDGSAKEWLEDQPAQIAPLIERLDEILEQESDRLVLTSSFGDARNLKSKAQQTLNGIRRNRATPILEKYQWIAAASAFASPLPTLDMVATAAINAQMVVELGKVYKQQFSLQQAQKVAVEIGSLMLKFGVVELSTQAIATLFKTNAVTYVAGGAVQGVSAAYLTRLAGLSLIEYFNTQEPTLAMTDASPLAIDRVSQILRSVFQNNQRQNMLKEFVRQAIGQILTKPAQAPPTEPSLQPLEPIPVENQLPVSTAEPLQIPLPEAKLVEKEEIRIPLASPELESSRLTIN</sequence>
<protein>
    <submittedName>
        <fullName evidence="5">DUF697 domain-containing protein</fullName>
    </submittedName>
</protein>
<evidence type="ECO:0000256" key="2">
    <source>
        <dbReference type="ARBA" id="ARBA00022692"/>
    </source>
</evidence>
<evidence type="ECO:0000256" key="3">
    <source>
        <dbReference type="ARBA" id="ARBA00022989"/>
    </source>
</evidence>
<comment type="caution">
    <text evidence="5">The sequence shown here is derived from an EMBL/GenBank/DDBJ whole genome shotgun (WGS) entry which is preliminary data.</text>
</comment>
<accession>A0A7C3PBV1</accession>
<dbReference type="AlphaFoldDB" id="A0A7C3PBV1"/>
<organism evidence="5">
    <name type="scientific">Oscillatoriales cyanobacterium SpSt-418</name>
    <dbReference type="NCBI Taxonomy" id="2282169"/>
    <lineage>
        <taxon>Bacteria</taxon>
        <taxon>Bacillati</taxon>
        <taxon>Cyanobacteriota</taxon>
        <taxon>Cyanophyceae</taxon>
        <taxon>Oscillatoriophycideae</taxon>
        <taxon>Oscillatoriales</taxon>
    </lineage>
</organism>
<dbReference type="SUPFAM" id="SSF52540">
    <property type="entry name" value="P-loop containing nucleoside triphosphate hydrolases"/>
    <property type="match status" value="1"/>
</dbReference>
<comment type="subcellular location">
    <subcellularLocation>
        <location evidence="1">Membrane</location>
        <topology evidence="1">Multi-pass membrane protein</topology>
    </subcellularLocation>
</comment>
<name>A0A7C3PBV1_9CYAN</name>
<evidence type="ECO:0000256" key="1">
    <source>
        <dbReference type="ARBA" id="ARBA00004141"/>
    </source>
</evidence>
<dbReference type="InterPro" id="IPR021147">
    <property type="entry name" value="DUF697"/>
</dbReference>
<dbReference type="InterPro" id="IPR027417">
    <property type="entry name" value="P-loop_NTPase"/>
</dbReference>
<gene>
    <name evidence="5" type="ORF">ENR64_00930</name>
</gene>
<dbReference type="EMBL" id="DSRU01000017">
    <property type="protein sequence ID" value="HFM96333.1"/>
    <property type="molecule type" value="Genomic_DNA"/>
</dbReference>
<evidence type="ECO:0000256" key="4">
    <source>
        <dbReference type="ARBA" id="ARBA00023136"/>
    </source>
</evidence>
<proteinExistence type="predicted"/>
<keyword evidence="3" id="KW-1133">Transmembrane helix</keyword>
<dbReference type="Pfam" id="PF05128">
    <property type="entry name" value="DUF697"/>
    <property type="match status" value="1"/>
</dbReference>
<evidence type="ECO:0000313" key="5">
    <source>
        <dbReference type="EMBL" id="HFM96333.1"/>
    </source>
</evidence>
<reference evidence="5" key="1">
    <citation type="journal article" date="2020" name="mSystems">
        <title>Genome- and Community-Level Interaction Insights into Carbon Utilization and Element Cycling Functions of Hydrothermarchaeota in Hydrothermal Sediment.</title>
        <authorList>
            <person name="Zhou Z."/>
            <person name="Liu Y."/>
            <person name="Xu W."/>
            <person name="Pan J."/>
            <person name="Luo Z.H."/>
            <person name="Li M."/>
        </authorList>
    </citation>
    <scope>NUCLEOTIDE SEQUENCE [LARGE SCALE GENOMIC DNA]</scope>
    <source>
        <strain evidence="5">SpSt-418</strain>
    </source>
</reference>
<dbReference type="GO" id="GO:0016020">
    <property type="term" value="C:membrane"/>
    <property type="evidence" value="ECO:0007669"/>
    <property type="project" value="UniProtKB-SubCell"/>
</dbReference>
<dbReference type="Gene3D" id="3.40.50.300">
    <property type="entry name" value="P-loop containing nucleotide triphosphate hydrolases"/>
    <property type="match status" value="1"/>
</dbReference>
<keyword evidence="2" id="KW-0812">Transmembrane</keyword>